<reference evidence="3" key="1">
    <citation type="submission" date="2011-05" db="EMBL/GenBank/DDBJ databases">
        <title>The genome sequence of Vittaforma corneae strain ATCC 50505.</title>
        <authorList>
            <consortium name="The Broad Institute Genome Sequencing Platform"/>
            <person name="Cuomo C."/>
            <person name="Didier E."/>
            <person name="Bowers L."/>
            <person name="Young S.K."/>
            <person name="Zeng Q."/>
            <person name="Gargeya S."/>
            <person name="Fitzgerald M."/>
            <person name="Haas B."/>
            <person name="Abouelleil A."/>
            <person name="Alvarado L."/>
            <person name="Arachchi H.M."/>
            <person name="Berlin A."/>
            <person name="Chapman S.B."/>
            <person name="Gearin G."/>
            <person name="Goldberg J."/>
            <person name="Griggs A."/>
            <person name="Gujja S."/>
            <person name="Hansen M."/>
            <person name="Heiman D."/>
            <person name="Howarth C."/>
            <person name="Larimer J."/>
            <person name="Lui A."/>
            <person name="MacDonald P.J.P."/>
            <person name="McCowen C."/>
            <person name="Montmayeur A."/>
            <person name="Murphy C."/>
            <person name="Neiman D."/>
            <person name="Pearson M."/>
            <person name="Priest M."/>
            <person name="Roberts A."/>
            <person name="Saif S."/>
            <person name="Shea T."/>
            <person name="Sisk P."/>
            <person name="Stolte C."/>
            <person name="Sykes S."/>
            <person name="Wortman J."/>
            <person name="Nusbaum C."/>
            <person name="Birren B."/>
        </authorList>
    </citation>
    <scope>NUCLEOTIDE SEQUENCE [LARGE SCALE GENOMIC DNA]</scope>
    <source>
        <strain evidence="3">ATCC 50505</strain>
    </source>
</reference>
<proteinExistence type="predicted"/>
<feature type="compositionally biased region" description="Basic and acidic residues" evidence="1">
    <location>
        <begin position="471"/>
        <end position="482"/>
    </location>
</feature>
<evidence type="ECO:0000256" key="1">
    <source>
        <dbReference type="SAM" id="MobiDB-lite"/>
    </source>
</evidence>
<evidence type="ECO:0000313" key="3">
    <source>
        <dbReference type="Proteomes" id="UP000011082"/>
    </source>
</evidence>
<sequence length="643" mass="72875">MLEFFKNIFRKLKNSLNQEKYTQSYKELINIFRRVTPLEIQDIDNIHTILRGIVENTTMLDRKMRILKNSLRSKALVKTRYDQFITDEFRKISKRTRNYDKDVSYSVGGKIIYGDVSSDEEGGYFSREHVENLNSIPLRPKKCDFDCLKNECRACMERRLRMEISKKLEIENQQLVADRIKKRKTNKDTINELNEKLGVPALFGRYVTDDAFKIDDLTEDERREFLKWKEEQKKSAEVARRILNLNQTQETSIPERSIFTEPNEPSRSFGFSRSAGGIQDIEEKTLKPKNQVFSSPLDKPTSSLSPLQVHENIHLKLEDQPIVQELNSETSSPITSIAEDDRMGKANSRQEFANPFKLGADVSEKSLGPPLSFTTSASKPSSLSFPSRIVGNQVKDVDLVPDNLFNNPFYKIGGPKESNSHFQVFQNPFTMTDANQMPKSSSLKADSKLKNPFSAPSSKPGATAENAPSNEKVDNPFADQRDTSPFFTGQINNQTANPFSTNQFNSPTDKVGDGLSTKQFTNPFATDKKNGMFLANNNQANSLQHNSQLTNPFSRTVNPFQLNNPSGQPESAAKSVKFEFNTSGGPVPQSNPYTPTNFEIGSRFSNQNIFQSDRAEKDDTGLFSADQAADDSFGRRRKAFRKR</sequence>
<gene>
    <name evidence="2" type="ORF">VICG_00982</name>
</gene>
<dbReference type="Proteomes" id="UP000011082">
    <property type="component" value="Unassembled WGS sequence"/>
</dbReference>
<dbReference type="AlphaFoldDB" id="L2GN89"/>
<dbReference type="HOGENOM" id="CLU_425911_0_0_1"/>
<evidence type="ECO:0000313" key="2">
    <source>
        <dbReference type="EMBL" id="ELA41965.1"/>
    </source>
</evidence>
<protein>
    <submittedName>
        <fullName evidence="2">Uncharacterized protein</fullName>
    </submittedName>
</protein>
<organism evidence="2 3">
    <name type="scientific">Vittaforma corneae (strain ATCC 50505)</name>
    <name type="common">Microsporidian parasite</name>
    <name type="synonym">Nosema corneum</name>
    <dbReference type="NCBI Taxonomy" id="993615"/>
    <lineage>
        <taxon>Eukaryota</taxon>
        <taxon>Fungi</taxon>
        <taxon>Fungi incertae sedis</taxon>
        <taxon>Microsporidia</taxon>
        <taxon>Nosematidae</taxon>
        <taxon>Vittaforma</taxon>
    </lineage>
</organism>
<dbReference type="OrthoDB" id="2196207at2759"/>
<feature type="region of interest" description="Disordered" evidence="1">
    <location>
        <begin position="605"/>
        <end position="643"/>
    </location>
</feature>
<dbReference type="GeneID" id="19881694"/>
<feature type="compositionally biased region" description="Polar residues" evidence="1">
    <location>
        <begin position="483"/>
        <end position="508"/>
    </location>
</feature>
<dbReference type="EMBL" id="JH370136">
    <property type="protein sequence ID" value="ELA41965.1"/>
    <property type="molecule type" value="Genomic_DNA"/>
</dbReference>
<dbReference type="InParanoid" id="L2GN89"/>
<dbReference type="VEuPathDB" id="MicrosporidiaDB:VICG_00982"/>
<feature type="region of interest" description="Disordered" evidence="1">
    <location>
        <begin position="432"/>
        <end position="512"/>
    </location>
</feature>
<keyword evidence="3" id="KW-1185">Reference proteome</keyword>
<name>L2GN89_VITCO</name>
<accession>L2GN89</accession>
<dbReference type="RefSeq" id="XP_007604429.1">
    <property type="nucleotide sequence ID" value="XM_007604367.1"/>
</dbReference>